<dbReference type="HOGENOM" id="CLU_1726832_0_0_1"/>
<gene>
    <name evidence="2" type="primary">CG15460-RB</name>
</gene>
<evidence type="ECO:0000313" key="2">
    <source>
        <dbReference type="EMBL" id="ACN63490.1"/>
    </source>
</evidence>
<accession>C0PV12</accession>
<dbReference type="AlphaFoldDB" id="C0PV12"/>
<feature type="region of interest" description="Disordered" evidence="1">
    <location>
        <begin position="1"/>
        <end position="26"/>
    </location>
</feature>
<reference evidence="2" key="1">
    <citation type="submission" date="2009-03" db="EMBL/GenBank/DDBJ databases">
        <authorList>
            <person name="Carlson J."/>
            <person name="Booth B."/>
            <person name="Frise E."/>
            <person name="Sandler J."/>
            <person name="Wan K."/>
            <person name="Yu C."/>
            <person name="Celniker S."/>
        </authorList>
    </citation>
    <scope>NUCLEOTIDE SEQUENCE</scope>
</reference>
<name>C0PV12_DROME</name>
<feature type="compositionally biased region" description="Polar residues" evidence="1">
    <location>
        <begin position="139"/>
        <end position="149"/>
    </location>
</feature>
<dbReference type="VEuPathDB" id="VectorBase:FBgn0031104"/>
<dbReference type="OrthoDB" id="7874731at2759"/>
<sequence length="164" mass="18532">FTSRTRTGETISMSQRNFKMPNPNNESHSYFLRNIPEELQPQFTRGFNQWMGNQSTMTKGLPSNTVNKSAQTASVNDGNLQASVIAMLAGMDSILDMEQPNRSPSREEHERLNELLFSSNLLMLDVKKRTFPVEDPTGYLTSVSEQNPDGNPLAKRLKLERPRG</sequence>
<evidence type="ECO:0000256" key="1">
    <source>
        <dbReference type="SAM" id="MobiDB-lite"/>
    </source>
</evidence>
<proteinExistence type="evidence at transcript level"/>
<organism evidence="2">
    <name type="scientific">Drosophila melanogaster</name>
    <name type="common">Fruit fly</name>
    <dbReference type="NCBI Taxonomy" id="7227"/>
    <lineage>
        <taxon>Eukaryota</taxon>
        <taxon>Metazoa</taxon>
        <taxon>Ecdysozoa</taxon>
        <taxon>Arthropoda</taxon>
        <taxon>Hexapoda</taxon>
        <taxon>Insecta</taxon>
        <taxon>Pterygota</taxon>
        <taxon>Neoptera</taxon>
        <taxon>Endopterygota</taxon>
        <taxon>Diptera</taxon>
        <taxon>Brachycera</taxon>
        <taxon>Muscomorpha</taxon>
        <taxon>Ephydroidea</taxon>
        <taxon>Drosophilidae</taxon>
        <taxon>Drosophila</taxon>
        <taxon>Sophophora</taxon>
    </lineage>
</organism>
<feature type="non-terminal residue" evidence="2">
    <location>
        <position position="1"/>
    </location>
</feature>
<dbReference type="EMBL" id="BT072868">
    <property type="protein sequence ID" value="ACN63490.1"/>
    <property type="molecule type" value="mRNA"/>
</dbReference>
<dbReference type="ExpressionAtlas" id="C0PV12">
    <property type="expression patterns" value="baseline and differential"/>
</dbReference>
<protein>
    <submittedName>
        <fullName evidence="2">MIP07137p</fullName>
    </submittedName>
</protein>
<feature type="region of interest" description="Disordered" evidence="1">
    <location>
        <begin position="139"/>
        <end position="164"/>
    </location>
</feature>